<evidence type="ECO:0000256" key="2">
    <source>
        <dbReference type="ARBA" id="ARBA00022475"/>
    </source>
</evidence>
<accession>A0ABU0M4Q3</accession>
<dbReference type="RefSeq" id="WP_266280239.1">
    <property type="nucleotide sequence ID" value="NZ_JAPKNF010000001.1"/>
</dbReference>
<dbReference type="PANTHER" id="PTHR30250:SF11">
    <property type="entry name" value="O-ANTIGEN TRANSPORTER-RELATED"/>
    <property type="match status" value="1"/>
</dbReference>
<evidence type="ECO:0000256" key="5">
    <source>
        <dbReference type="ARBA" id="ARBA00023136"/>
    </source>
</evidence>
<feature type="transmembrane region" description="Helical" evidence="6">
    <location>
        <begin position="235"/>
        <end position="259"/>
    </location>
</feature>
<keyword evidence="2" id="KW-1003">Cell membrane</keyword>
<feature type="transmembrane region" description="Helical" evidence="6">
    <location>
        <begin position="53"/>
        <end position="75"/>
    </location>
</feature>
<dbReference type="InterPro" id="IPR050833">
    <property type="entry name" value="Poly_Biosynth_Transport"/>
</dbReference>
<feature type="transmembrane region" description="Helical" evidence="6">
    <location>
        <begin position="313"/>
        <end position="335"/>
    </location>
</feature>
<dbReference type="Pfam" id="PF01943">
    <property type="entry name" value="Polysacc_synt"/>
    <property type="match status" value="1"/>
</dbReference>
<feature type="transmembrane region" description="Helical" evidence="6">
    <location>
        <begin position="376"/>
        <end position="395"/>
    </location>
</feature>
<keyword evidence="4 6" id="KW-1133">Transmembrane helix</keyword>
<dbReference type="PANTHER" id="PTHR30250">
    <property type="entry name" value="PST FAMILY PREDICTED COLANIC ACID TRANSPORTER"/>
    <property type="match status" value="1"/>
</dbReference>
<reference evidence="7 8" key="1">
    <citation type="submission" date="2023-07" db="EMBL/GenBank/DDBJ databases">
        <title>Genomic Encyclopedia of Type Strains, Phase IV (KMG-IV): sequencing the most valuable type-strain genomes for metagenomic binning, comparative biology and taxonomic classification.</title>
        <authorList>
            <person name="Goeker M."/>
        </authorList>
    </citation>
    <scope>NUCLEOTIDE SEQUENCE [LARGE SCALE GENOMIC DNA]</scope>
    <source>
        <strain evidence="7 8">B1-1</strain>
    </source>
</reference>
<keyword evidence="8" id="KW-1185">Reference proteome</keyword>
<comment type="caution">
    <text evidence="7">The sequence shown here is derived from an EMBL/GenBank/DDBJ whole genome shotgun (WGS) entry which is preliminary data.</text>
</comment>
<name>A0ABU0M4Q3_9HYPH</name>
<feature type="transmembrane region" description="Helical" evidence="6">
    <location>
        <begin position="347"/>
        <end position="369"/>
    </location>
</feature>
<proteinExistence type="predicted"/>
<gene>
    <name evidence="7" type="ORF">QO015_001560</name>
</gene>
<keyword evidence="5 6" id="KW-0472">Membrane</keyword>
<evidence type="ECO:0000313" key="7">
    <source>
        <dbReference type="EMBL" id="MDQ0515947.1"/>
    </source>
</evidence>
<feature type="transmembrane region" description="Helical" evidence="6">
    <location>
        <begin position="164"/>
        <end position="183"/>
    </location>
</feature>
<dbReference type="EMBL" id="JAUSWJ010000001">
    <property type="protein sequence ID" value="MDQ0515947.1"/>
    <property type="molecule type" value="Genomic_DNA"/>
</dbReference>
<keyword evidence="3 6" id="KW-0812">Transmembrane</keyword>
<feature type="transmembrane region" description="Helical" evidence="6">
    <location>
        <begin position="96"/>
        <end position="116"/>
    </location>
</feature>
<evidence type="ECO:0000256" key="1">
    <source>
        <dbReference type="ARBA" id="ARBA00004651"/>
    </source>
</evidence>
<evidence type="ECO:0000256" key="3">
    <source>
        <dbReference type="ARBA" id="ARBA00022692"/>
    </source>
</evidence>
<evidence type="ECO:0000256" key="6">
    <source>
        <dbReference type="SAM" id="Phobius"/>
    </source>
</evidence>
<feature type="transmembrane region" description="Helical" evidence="6">
    <location>
        <begin position="189"/>
        <end position="208"/>
    </location>
</feature>
<comment type="subcellular location">
    <subcellularLocation>
        <location evidence="1">Cell membrane</location>
        <topology evidence="1">Multi-pass membrane protein</topology>
    </subcellularLocation>
</comment>
<dbReference type="InterPro" id="IPR002797">
    <property type="entry name" value="Polysacc_synth"/>
</dbReference>
<sequence length="474" mass="51151">MSLRRIIADLRGRPGAGRFASAFTSRLGSAVLSFVVLLAASHALPTTEYGLYVFLFSLGSALGLVFVLGQQILVVKHYRSGVGLDHHGNNALLRVNARWLLLGTGLLIAGAAASFLIRDRLPSPYDQLHAALIFAAIFALSEYLQNYFRIHGRINLSLTPREIIWRIASALALGGLAATGLLLGGAAAFWAVTVLLGAVTLYQLLHFVRDEGLDWLGNSGRTDAATRRQWRKESWYFIANNCLNSASAYLETIVIGAALGLDQAAFYFVALRIAMFLTLPVAAIDTVGIPMIAARFQASDVPGAQRLVGRLSAASFIISLMGALCLAVIGDHVLVLFNADFAQHHDVLVVLCLSAVSLAFFGPGSWLLMIGGGERYFLIGRSILFVFYLALLYGLARVYGLMGIAVAGLSMNVASNLIATVWVMRRWTIDNMATAVLRPFLLFDARRIRRSSATDHRPAAASRIALEGNGEASA</sequence>
<feature type="transmembrane region" description="Helical" evidence="6">
    <location>
        <begin position="401"/>
        <end position="423"/>
    </location>
</feature>
<dbReference type="Proteomes" id="UP001223743">
    <property type="component" value="Unassembled WGS sequence"/>
</dbReference>
<organism evidence="7 8">
    <name type="scientific">Kaistia geumhonensis</name>
    <dbReference type="NCBI Taxonomy" id="410839"/>
    <lineage>
        <taxon>Bacteria</taxon>
        <taxon>Pseudomonadati</taxon>
        <taxon>Pseudomonadota</taxon>
        <taxon>Alphaproteobacteria</taxon>
        <taxon>Hyphomicrobiales</taxon>
        <taxon>Kaistiaceae</taxon>
        <taxon>Kaistia</taxon>
    </lineage>
</organism>
<evidence type="ECO:0000313" key="8">
    <source>
        <dbReference type="Proteomes" id="UP001223743"/>
    </source>
</evidence>
<feature type="transmembrane region" description="Helical" evidence="6">
    <location>
        <begin position="265"/>
        <end position="292"/>
    </location>
</feature>
<protein>
    <submittedName>
        <fullName evidence="7">O-antigen/teichoic acid export membrane protein</fullName>
    </submittedName>
</protein>
<evidence type="ECO:0000256" key="4">
    <source>
        <dbReference type="ARBA" id="ARBA00022989"/>
    </source>
</evidence>
<feature type="transmembrane region" description="Helical" evidence="6">
    <location>
        <begin position="128"/>
        <end position="144"/>
    </location>
</feature>